<dbReference type="Pfam" id="PF12777">
    <property type="entry name" value="MT"/>
    <property type="match status" value="1"/>
</dbReference>
<keyword evidence="1" id="KW-0175">Coiled coil</keyword>
<evidence type="ECO:0000313" key="3">
    <source>
        <dbReference type="EMBL" id="CAF1463434.1"/>
    </source>
</evidence>
<feature type="domain" description="Dynein heavy chain coiled coil stalk" evidence="2">
    <location>
        <begin position="47"/>
        <end position="228"/>
    </location>
</feature>
<accession>A0A8S2T2H9</accession>
<organism evidence="4 5">
    <name type="scientific">Didymodactylos carnosus</name>
    <dbReference type="NCBI Taxonomy" id="1234261"/>
    <lineage>
        <taxon>Eukaryota</taxon>
        <taxon>Metazoa</taxon>
        <taxon>Spiralia</taxon>
        <taxon>Gnathifera</taxon>
        <taxon>Rotifera</taxon>
        <taxon>Eurotatoria</taxon>
        <taxon>Bdelloidea</taxon>
        <taxon>Philodinida</taxon>
        <taxon>Philodinidae</taxon>
        <taxon>Didymodactylos</taxon>
    </lineage>
</organism>
<name>A0A8S2T2H9_9BILA</name>
<dbReference type="EMBL" id="CAJNOK010030712">
    <property type="protein sequence ID" value="CAF1463434.1"/>
    <property type="molecule type" value="Genomic_DNA"/>
</dbReference>
<feature type="coiled-coil region" evidence="1">
    <location>
        <begin position="19"/>
        <end position="57"/>
    </location>
</feature>
<dbReference type="AlphaFoldDB" id="A0A8S2T2H9"/>
<dbReference type="GO" id="GO:0030286">
    <property type="term" value="C:dynein complex"/>
    <property type="evidence" value="ECO:0007669"/>
    <property type="project" value="InterPro"/>
</dbReference>
<dbReference type="PANTHER" id="PTHR45703">
    <property type="entry name" value="DYNEIN HEAVY CHAIN"/>
    <property type="match status" value="1"/>
</dbReference>
<protein>
    <recommendedName>
        <fullName evidence="2">Dynein heavy chain coiled coil stalk domain-containing protein</fullName>
    </recommendedName>
</protein>
<dbReference type="GO" id="GO:0007018">
    <property type="term" value="P:microtubule-based movement"/>
    <property type="evidence" value="ECO:0007669"/>
    <property type="project" value="InterPro"/>
</dbReference>
<dbReference type="InterPro" id="IPR026983">
    <property type="entry name" value="DHC"/>
</dbReference>
<comment type="caution">
    <text evidence="4">The sequence shown here is derived from an EMBL/GenBank/DDBJ whole genome shotgun (WGS) entry which is preliminary data.</text>
</comment>
<proteinExistence type="predicted"/>
<dbReference type="Gene3D" id="1.20.920.60">
    <property type="match status" value="1"/>
</dbReference>
<evidence type="ECO:0000313" key="4">
    <source>
        <dbReference type="EMBL" id="CAF4256503.1"/>
    </source>
</evidence>
<reference evidence="4" key="1">
    <citation type="submission" date="2021-02" db="EMBL/GenBank/DDBJ databases">
        <authorList>
            <person name="Nowell W R."/>
        </authorList>
    </citation>
    <scope>NUCLEOTIDE SEQUENCE</scope>
</reference>
<dbReference type="Proteomes" id="UP000682733">
    <property type="component" value="Unassembled WGS sequence"/>
</dbReference>
<dbReference type="EMBL" id="CAJOBA010052587">
    <property type="protein sequence ID" value="CAF4256503.1"/>
    <property type="molecule type" value="Genomic_DNA"/>
</dbReference>
<sequence>MSYVYILKQQRLAVGLEKIDEAQVQLKDLDARLQVQRKEFAKRSEELEIAVKKEEADVELAAALPALEEARRAVKELTKDQIAEIRGFKAPTAPVANVCRSVLAILRPQSADTWAECQAMMADINFLGTLVNVAIEKLSQVTERKLRTILDLLDESLLKDVNNVIPDPKRKNEYIQQLISKKSQAGASLLKYSQNVLNCVRIYRVVKPKSDMVMRLQSEAKRAQDDLNNTLLFKSFKFFTFFNPF</sequence>
<dbReference type="InterPro" id="IPR024743">
    <property type="entry name" value="Dynein_HC_stalk"/>
</dbReference>
<evidence type="ECO:0000313" key="5">
    <source>
        <dbReference type="Proteomes" id="UP000682733"/>
    </source>
</evidence>
<gene>
    <name evidence="3" type="ORF">OVA965_LOCUS35346</name>
    <name evidence="4" type="ORF">TMI583_LOCUS36314</name>
</gene>
<dbReference type="GO" id="GO:0045505">
    <property type="term" value="F:dynein intermediate chain binding"/>
    <property type="evidence" value="ECO:0007669"/>
    <property type="project" value="InterPro"/>
</dbReference>
<dbReference type="GO" id="GO:0051959">
    <property type="term" value="F:dynein light intermediate chain binding"/>
    <property type="evidence" value="ECO:0007669"/>
    <property type="project" value="InterPro"/>
</dbReference>
<dbReference type="PANTHER" id="PTHR45703:SF37">
    <property type="entry name" value="DYNEINS HEAVY CHAIN"/>
    <property type="match status" value="1"/>
</dbReference>
<evidence type="ECO:0000256" key="1">
    <source>
        <dbReference type="SAM" id="Coils"/>
    </source>
</evidence>
<dbReference type="Proteomes" id="UP000677228">
    <property type="component" value="Unassembled WGS sequence"/>
</dbReference>
<evidence type="ECO:0000259" key="2">
    <source>
        <dbReference type="Pfam" id="PF12777"/>
    </source>
</evidence>